<name>A0A7W4I6K5_GLUDI</name>
<comment type="caution">
    <text evidence="1">The sequence shown here is derived from an EMBL/GenBank/DDBJ whole genome shotgun (WGS) entry which is preliminary data.</text>
</comment>
<sequence length="94" mass="10330">MSAARQRPGKHARSVMSDRRWHVLGLAARAVWVELCDVADALPHIRSPARVAATVDELSRLLAADAADVTPAIDQLVQLGVLEPYRDGFRLKAY</sequence>
<reference evidence="1 2" key="1">
    <citation type="submission" date="2020-04" db="EMBL/GenBank/DDBJ databases">
        <title>Description of novel Gluconacetobacter.</title>
        <authorList>
            <person name="Sombolestani A."/>
        </authorList>
    </citation>
    <scope>NUCLEOTIDE SEQUENCE [LARGE SCALE GENOMIC DNA]</scope>
    <source>
        <strain evidence="1 2">LMG 7603</strain>
    </source>
</reference>
<evidence type="ECO:0000313" key="2">
    <source>
        <dbReference type="Proteomes" id="UP000550787"/>
    </source>
</evidence>
<dbReference type="EMBL" id="JABEQG010000026">
    <property type="protein sequence ID" value="MBB2157216.1"/>
    <property type="molecule type" value="Genomic_DNA"/>
</dbReference>
<organism evidence="1 2">
    <name type="scientific">Gluconacetobacter diazotrophicus</name>
    <name type="common">Acetobacter diazotrophicus</name>
    <dbReference type="NCBI Taxonomy" id="33996"/>
    <lineage>
        <taxon>Bacteria</taxon>
        <taxon>Pseudomonadati</taxon>
        <taxon>Pseudomonadota</taxon>
        <taxon>Alphaproteobacteria</taxon>
        <taxon>Acetobacterales</taxon>
        <taxon>Acetobacteraceae</taxon>
        <taxon>Gluconacetobacter</taxon>
    </lineage>
</organism>
<dbReference type="AlphaFoldDB" id="A0A7W4I6K5"/>
<proteinExistence type="predicted"/>
<protein>
    <submittedName>
        <fullName evidence="1">Uncharacterized protein</fullName>
    </submittedName>
</protein>
<dbReference type="Proteomes" id="UP000550787">
    <property type="component" value="Unassembled WGS sequence"/>
</dbReference>
<dbReference type="RefSeq" id="WP_183116094.1">
    <property type="nucleotide sequence ID" value="NZ_JABEQG010000026.1"/>
</dbReference>
<evidence type="ECO:0000313" key="1">
    <source>
        <dbReference type="EMBL" id="MBB2157216.1"/>
    </source>
</evidence>
<gene>
    <name evidence="1" type="ORF">HLH33_12995</name>
</gene>
<accession>A0A7W4I6K5</accession>